<dbReference type="WBParaSite" id="PEQ_0001125601-mRNA-1">
    <property type="protein sequence ID" value="PEQ_0001125601-mRNA-1"/>
    <property type="gene ID" value="PEQ_0001125601"/>
</dbReference>
<proteinExistence type="predicted"/>
<organism evidence="1 2">
    <name type="scientific">Parascaris equorum</name>
    <name type="common">Equine roundworm</name>
    <dbReference type="NCBI Taxonomy" id="6256"/>
    <lineage>
        <taxon>Eukaryota</taxon>
        <taxon>Metazoa</taxon>
        <taxon>Ecdysozoa</taxon>
        <taxon>Nematoda</taxon>
        <taxon>Chromadorea</taxon>
        <taxon>Rhabditida</taxon>
        <taxon>Spirurina</taxon>
        <taxon>Ascaridomorpha</taxon>
        <taxon>Ascaridoidea</taxon>
        <taxon>Ascarididae</taxon>
        <taxon>Parascaris</taxon>
    </lineage>
</organism>
<keyword evidence="1" id="KW-1185">Reference proteome</keyword>
<dbReference type="Proteomes" id="UP000887564">
    <property type="component" value="Unplaced"/>
</dbReference>
<evidence type="ECO:0000313" key="1">
    <source>
        <dbReference type="Proteomes" id="UP000887564"/>
    </source>
</evidence>
<sequence length="70" mass="7475">MLPFEHLHSLFSFQEHVPSAYTSFFQMGTRRLSSSSASSVARIASVRCGALVAIATDASPTLTTPANDCV</sequence>
<protein>
    <submittedName>
        <fullName evidence="2">Uncharacterized protein</fullName>
    </submittedName>
</protein>
<accession>A0A914SAV4</accession>
<reference evidence="2" key="1">
    <citation type="submission" date="2022-11" db="UniProtKB">
        <authorList>
            <consortium name="WormBaseParasite"/>
        </authorList>
    </citation>
    <scope>IDENTIFICATION</scope>
</reference>
<name>A0A914SAV4_PAREQ</name>
<dbReference type="AlphaFoldDB" id="A0A914SAV4"/>
<evidence type="ECO:0000313" key="2">
    <source>
        <dbReference type="WBParaSite" id="PEQ_0001125601-mRNA-1"/>
    </source>
</evidence>